<dbReference type="PANTHER" id="PTHR45867:SF3">
    <property type="entry name" value="ACID PHOSPHATASE TYPE 7"/>
    <property type="match status" value="1"/>
</dbReference>
<evidence type="ECO:0000256" key="1">
    <source>
        <dbReference type="ARBA" id="ARBA00022729"/>
    </source>
</evidence>
<dbReference type="AlphaFoldDB" id="A0A7S3GJ18"/>
<evidence type="ECO:0000259" key="6">
    <source>
        <dbReference type="Pfam" id="PF16656"/>
    </source>
</evidence>
<dbReference type="InterPro" id="IPR029052">
    <property type="entry name" value="Metallo-depent_PP-like"/>
</dbReference>
<proteinExistence type="inferred from homology"/>
<keyword evidence="2" id="KW-0325">Glycoprotein</keyword>
<dbReference type="InterPro" id="IPR041792">
    <property type="entry name" value="MPP_PAP"/>
</dbReference>
<feature type="domain" description="Purple acid phosphatase N-terminal" evidence="6">
    <location>
        <begin position="47"/>
        <end position="144"/>
    </location>
</feature>
<accession>A0A7S3GJ18</accession>
<dbReference type="Gene3D" id="2.60.40.380">
    <property type="entry name" value="Purple acid phosphatase-like, N-terminal"/>
    <property type="match status" value="1"/>
</dbReference>
<dbReference type="SUPFAM" id="SSF49363">
    <property type="entry name" value="Purple acid phosphatase, N-terminal domain"/>
    <property type="match status" value="1"/>
</dbReference>
<dbReference type="Pfam" id="PF14008">
    <property type="entry name" value="Metallophos_C"/>
    <property type="match status" value="1"/>
</dbReference>
<feature type="domain" description="Purple acid phosphatase C-terminal" evidence="5">
    <location>
        <begin position="380"/>
        <end position="440"/>
    </location>
</feature>
<gene>
    <name evidence="7" type="ORF">PBIL07802_LOCUS30183</name>
</gene>
<dbReference type="InterPro" id="IPR015914">
    <property type="entry name" value="PAPs_N"/>
</dbReference>
<feature type="chain" id="PRO_5031610655" description="Purple acid phosphatase" evidence="3">
    <location>
        <begin position="21"/>
        <end position="446"/>
    </location>
</feature>
<comment type="catalytic activity">
    <reaction evidence="3">
        <text>a phosphate monoester + H2O = an alcohol + phosphate</text>
        <dbReference type="Rhea" id="RHEA:15017"/>
        <dbReference type="ChEBI" id="CHEBI:15377"/>
        <dbReference type="ChEBI" id="CHEBI:30879"/>
        <dbReference type="ChEBI" id="CHEBI:43474"/>
        <dbReference type="ChEBI" id="CHEBI:67140"/>
        <dbReference type="EC" id="3.1.3.2"/>
    </reaction>
</comment>
<dbReference type="CDD" id="cd00839">
    <property type="entry name" value="MPP_PAPs"/>
    <property type="match status" value="1"/>
</dbReference>
<dbReference type="SUPFAM" id="SSF56300">
    <property type="entry name" value="Metallo-dependent phosphatases"/>
    <property type="match status" value="1"/>
</dbReference>
<comment type="similarity">
    <text evidence="3">Belongs to the metallophosphoesterase superfamily. Purple acid phosphatase family.</text>
</comment>
<dbReference type="PANTHER" id="PTHR45867">
    <property type="entry name" value="PURPLE ACID PHOSPHATASE"/>
    <property type="match status" value="1"/>
</dbReference>
<evidence type="ECO:0000313" key="7">
    <source>
        <dbReference type="EMBL" id="CAE0267837.1"/>
    </source>
</evidence>
<evidence type="ECO:0000256" key="3">
    <source>
        <dbReference type="RuleBase" id="RU361203"/>
    </source>
</evidence>
<evidence type="ECO:0000259" key="4">
    <source>
        <dbReference type="Pfam" id="PF00149"/>
    </source>
</evidence>
<dbReference type="InterPro" id="IPR004843">
    <property type="entry name" value="Calcineurin-like_PHP"/>
</dbReference>
<dbReference type="InterPro" id="IPR025733">
    <property type="entry name" value="PAPs_C"/>
</dbReference>
<dbReference type="GO" id="GO:0003993">
    <property type="term" value="F:acid phosphatase activity"/>
    <property type="evidence" value="ECO:0007669"/>
    <property type="project" value="UniProtKB-EC"/>
</dbReference>
<dbReference type="EC" id="3.1.3.2" evidence="3"/>
<dbReference type="Pfam" id="PF00149">
    <property type="entry name" value="Metallophos"/>
    <property type="match status" value="1"/>
</dbReference>
<dbReference type="InterPro" id="IPR008963">
    <property type="entry name" value="Purple_acid_Pase-like_N"/>
</dbReference>
<dbReference type="EMBL" id="HBIB01045960">
    <property type="protein sequence ID" value="CAE0267837.1"/>
    <property type="molecule type" value="Transcribed_RNA"/>
</dbReference>
<feature type="domain" description="Calcineurin-like phosphoesterase" evidence="4">
    <location>
        <begin position="151"/>
        <end position="359"/>
    </location>
</feature>
<evidence type="ECO:0000256" key="2">
    <source>
        <dbReference type="ARBA" id="ARBA00023180"/>
    </source>
</evidence>
<protein>
    <recommendedName>
        <fullName evidence="3">Purple acid phosphatase</fullName>
        <ecNumber evidence="3">3.1.3.2</ecNumber>
    </recommendedName>
</protein>
<dbReference type="Pfam" id="PF16656">
    <property type="entry name" value="Pur_ac_phosph_N"/>
    <property type="match status" value="1"/>
</dbReference>
<sequence length="446" mass="48809">MTKSAAVLAVVAAILVVATAFPVSVRTSAMLAAGKLDAETLKALQAPEQVHAKMIGCPSKMAFSWVTQAPAGSVIKISTEGEDERSIEGSSFVFHNDATDVSYPEGRNFSIHNVVVDGFKPSTVYKYQVGDEEAGMSDTFTLTTLGNGPFTTAIFGDLGYLDAYCLPALHKDFQQGIYDMVIHSGDYAYNLESNDATVGDGFMNQIQDIAASLPYQTCPGNHEVAFNFSNYLGRFHSEDFEGDFYNGNSAMEQLPAKSWFSFDVDSAHFVSISTELYFNNPELIDEQLAWLDKDLAAAQAAGTPWIVVFGHRPFYCSPDDQGLEGSFCRSDADMLRASLEQYFLKYGVTFYFAGHVHSYEATYQVAKGVVASQTFDNPTAPFYIIGGAAGNTEGKINYEGDAPAYSRFRTRAFGYGLLTVHNSTHLEFTQRGIDESVIDHIMVTKL</sequence>
<organism evidence="7">
    <name type="scientific">Palpitomonas bilix</name>
    <dbReference type="NCBI Taxonomy" id="652834"/>
    <lineage>
        <taxon>Eukaryota</taxon>
        <taxon>Eukaryota incertae sedis</taxon>
    </lineage>
</organism>
<reference evidence="7" key="1">
    <citation type="submission" date="2021-01" db="EMBL/GenBank/DDBJ databases">
        <authorList>
            <person name="Corre E."/>
            <person name="Pelletier E."/>
            <person name="Niang G."/>
            <person name="Scheremetjew M."/>
            <person name="Finn R."/>
            <person name="Kale V."/>
            <person name="Holt S."/>
            <person name="Cochrane G."/>
            <person name="Meng A."/>
            <person name="Brown T."/>
            <person name="Cohen L."/>
        </authorList>
    </citation>
    <scope>NUCLEOTIDE SEQUENCE</scope>
    <source>
        <strain evidence="7">NIES-2562</strain>
    </source>
</reference>
<evidence type="ECO:0000259" key="5">
    <source>
        <dbReference type="Pfam" id="PF14008"/>
    </source>
</evidence>
<name>A0A7S3GJ18_9EUKA</name>
<dbReference type="GO" id="GO:0046872">
    <property type="term" value="F:metal ion binding"/>
    <property type="evidence" value="ECO:0007669"/>
    <property type="project" value="InterPro"/>
</dbReference>
<keyword evidence="1 3" id="KW-0732">Signal</keyword>
<feature type="signal peptide" evidence="3">
    <location>
        <begin position="1"/>
        <end position="20"/>
    </location>
</feature>
<dbReference type="Gene3D" id="3.60.21.10">
    <property type="match status" value="1"/>
</dbReference>
<keyword evidence="3" id="KW-0378">Hydrolase</keyword>